<dbReference type="PANTHER" id="PTHR30161">
    <property type="entry name" value="FLAGELLAR EXPORT PROTEIN, MEMBRANE FLHA SUBUNIT-RELATED"/>
    <property type="match status" value="1"/>
</dbReference>
<feature type="transmembrane region" description="Helical" evidence="7">
    <location>
        <begin position="21"/>
        <end position="40"/>
    </location>
</feature>
<proteinExistence type="inferred from homology"/>
<dbReference type="PRINTS" id="PR00949">
    <property type="entry name" value="TYPE3IMAPROT"/>
</dbReference>
<evidence type="ECO:0000256" key="3">
    <source>
        <dbReference type="ARBA" id="ARBA00022475"/>
    </source>
</evidence>
<name>A0A4D6YB40_9GAMM</name>
<keyword evidence="8" id="KW-0282">Flagellum</keyword>
<comment type="subcellular location">
    <subcellularLocation>
        <location evidence="1">Cell membrane</location>
        <topology evidence="1">Multi-pass membrane protein</topology>
    </subcellularLocation>
</comment>
<dbReference type="InterPro" id="IPR042196">
    <property type="entry name" value="FHIPEP_4"/>
</dbReference>
<evidence type="ECO:0000256" key="5">
    <source>
        <dbReference type="ARBA" id="ARBA00022989"/>
    </source>
</evidence>
<feature type="transmembrane region" description="Helical" evidence="7">
    <location>
        <begin position="77"/>
        <end position="97"/>
    </location>
</feature>
<evidence type="ECO:0000256" key="6">
    <source>
        <dbReference type="ARBA" id="ARBA00023136"/>
    </source>
</evidence>
<evidence type="ECO:0000256" key="1">
    <source>
        <dbReference type="ARBA" id="ARBA00004651"/>
    </source>
</evidence>
<organism evidence="8 9">
    <name type="scientific">Buchnera aphidicola</name>
    <name type="common">Therioaphis trifolii</name>
    <dbReference type="NCBI Taxonomy" id="1241884"/>
    <lineage>
        <taxon>Bacteria</taxon>
        <taxon>Pseudomonadati</taxon>
        <taxon>Pseudomonadota</taxon>
        <taxon>Gammaproteobacteria</taxon>
        <taxon>Enterobacterales</taxon>
        <taxon>Erwiniaceae</taxon>
        <taxon>Buchnera</taxon>
    </lineage>
</organism>
<dbReference type="InterPro" id="IPR042194">
    <property type="entry name" value="FHIPEP_1"/>
</dbReference>
<comment type="similarity">
    <text evidence="2">Belongs to the FHIPEP (flagella/HR/invasion proteins export pore) family.</text>
</comment>
<dbReference type="GO" id="GO:0005886">
    <property type="term" value="C:plasma membrane"/>
    <property type="evidence" value="ECO:0007669"/>
    <property type="project" value="UniProtKB-SubCell"/>
</dbReference>
<reference evidence="8 9" key="1">
    <citation type="submission" date="2018-10" db="EMBL/GenBank/DDBJ databases">
        <title>Comparative functional genomics of the obligate endosymbiont Buchnera aphidicola.</title>
        <authorList>
            <person name="Chong R.A."/>
        </authorList>
    </citation>
    <scope>NUCLEOTIDE SEQUENCE [LARGE SCALE GENOMIC DNA]</scope>
    <source>
        <strain evidence="8 9">Tma</strain>
    </source>
</reference>
<dbReference type="Gene3D" id="1.10.8.540">
    <property type="entry name" value="FHIPEP family, domain 3"/>
    <property type="match status" value="1"/>
</dbReference>
<dbReference type="InterPro" id="IPR042193">
    <property type="entry name" value="FHIPEP_3"/>
</dbReference>
<evidence type="ECO:0000313" key="9">
    <source>
        <dbReference type="Proteomes" id="UP000298603"/>
    </source>
</evidence>
<evidence type="ECO:0000256" key="2">
    <source>
        <dbReference type="ARBA" id="ARBA00008835"/>
    </source>
</evidence>
<dbReference type="PANTHER" id="PTHR30161:SF1">
    <property type="entry name" value="FLAGELLAR BIOSYNTHESIS PROTEIN FLHA-RELATED"/>
    <property type="match status" value="1"/>
</dbReference>
<dbReference type="InterPro" id="IPR025505">
    <property type="entry name" value="FHIPEP_CS"/>
</dbReference>
<keyword evidence="8" id="KW-0969">Cilium</keyword>
<gene>
    <name evidence="8" type="ORF">D9V81_00840</name>
</gene>
<dbReference type="AlphaFoldDB" id="A0A4D6YB40"/>
<dbReference type="Proteomes" id="UP000298603">
    <property type="component" value="Chromosome"/>
</dbReference>
<keyword evidence="5 7" id="KW-1133">Transmembrane helix</keyword>
<feature type="transmembrane region" description="Helical" evidence="7">
    <location>
        <begin position="117"/>
        <end position="140"/>
    </location>
</feature>
<feature type="transmembrane region" description="Helical" evidence="7">
    <location>
        <begin position="281"/>
        <end position="305"/>
    </location>
</feature>
<keyword evidence="9" id="KW-1185">Reference proteome</keyword>
<feature type="transmembrane region" description="Helical" evidence="7">
    <location>
        <begin position="209"/>
        <end position="229"/>
    </location>
</feature>
<dbReference type="GO" id="GO:0009306">
    <property type="term" value="P:protein secretion"/>
    <property type="evidence" value="ECO:0007669"/>
    <property type="project" value="InterPro"/>
</dbReference>
<sequence length="699" mass="81083">MLSIFNILLIFKFLRKIFWKEWIGPIFILIILFMMILPLSSFMLDIFFTFNITMSIIVLLISFFIKNTLEFSIFPTILLFLTLFRLSLNIASTRIILLKGHIGTFSAGHVIKSFGSFLIGDNFLIGIIIFIILIIINFIVITKGSSRIAEVSARFILDSMPGKQMAIDSDLNSGLINIKQAKIRRLKIEEEANFYGAMDGSSKFIRGDAISSILIMIVNICGGLVVGLIEHNMTLYEASRIYTTLTIGDGLVAQIPALVISISCGVILTRVSNNKNINEQIINQIFFNSEIFILSSLILIIFGLIPGMPNLIFLLFAFLLIIIAYFLYYFQYEKYNFLKINKNKFINLNNNKESNILSWKNVTFEDIIKIELDFFLYPMINNDNRNNLFFHISKLRLDFAKKIGFLPEKINIVCNNHLLPYHYRILIHGIELGSGKIFPNKFIAINKCNINEILSDHKIIDPIFGYPAFWITPQLKYYAKQKKYHVMNSQSIIVEHLNNIMYSNLKDLFGRLEVQKLLKYISIKMPKLTEELIPNIINITCLHKILKNLLFENIPIRDMRTILESLIEHSLIHKNSDKLTSLVRLSLNKFITQNFISHNKKIYVINLDPNLENSILNIMKDKKKFIQSDLNSFFLKKINLVLKKQHSMNLPLILLVRHKIRMFLSYFLKKYFPRLIVLSDLEISNEKKIFIINTIKLQN</sequence>
<dbReference type="Gene3D" id="3.40.30.60">
    <property type="entry name" value="FHIPEP family, domain 1"/>
    <property type="match status" value="1"/>
</dbReference>
<protein>
    <submittedName>
        <fullName evidence="8">Flagellar biosynthesis protein FlhA</fullName>
    </submittedName>
</protein>
<dbReference type="RefSeq" id="WP_158349431.1">
    <property type="nucleotide sequence ID" value="NZ_CP032996.1"/>
</dbReference>
<dbReference type="OrthoDB" id="9759185at2"/>
<dbReference type="PROSITE" id="PS00994">
    <property type="entry name" value="FHIPEP"/>
    <property type="match status" value="1"/>
</dbReference>
<dbReference type="InterPro" id="IPR001712">
    <property type="entry name" value="T3SS_FHIPEP"/>
</dbReference>
<dbReference type="PIRSF" id="PIRSF005419">
    <property type="entry name" value="FlhA"/>
    <property type="match status" value="1"/>
</dbReference>
<dbReference type="EMBL" id="CP032996">
    <property type="protein sequence ID" value="QCI27166.1"/>
    <property type="molecule type" value="Genomic_DNA"/>
</dbReference>
<keyword evidence="3" id="KW-1003">Cell membrane</keyword>
<keyword evidence="8" id="KW-0966">Cell projection</keyword>
<feature type="transmembrane region" description="Helical" evidence="7">
    <location>
        <begin position="46"/>
        <end position="65"/>
    </location>
</feature>
<feature type="transmembrane region" description="Helical" evidence="7">
    <location>
        <begin position="241"/>
        <end position="269"/>
    </location>
</feature>
<keyword evidence="4 7" id="KW-0812">Transmembrane</keyword>
<keyword evidence="6 7" id="KW-0472">Membrane</keyword>
<evidence type="ECO:0000256" key="4">
    <source>
        <dbReference type="ARBA" id="ARBA00022692"/>
    </source>
</evidence>
<evidence type="ECO:0000256" key="7">
    <source>
        <dbReference type="SAM" id="Phobius"/>
    </source>
</evidence>
<evidence type="ECO:0000313" key="8">
    <source>
        <dbReference type="EMBL" id="QCI27166.1"/>
    </source>
</evidence>
<feature type="transmembrane region" description="Helical" evidence="7">
    <location>
        <begin position="311"/>
        <end position="330"/>
    </location>
</feature>
<dbReference type="Pfam" id="PF00771">
    <property type="entry name" value="FHIPEP"/>
    <property type="match status" value="1"/>
</dbReference>
<dbReference type="GO" id="GO:0044780">
    <property type="term" value="P:bacterial-type flagellum assembly"/>
    <property type="evidence" value="ECO:0007669"/>
    <property type="project" value="TreeGrafter"/>
</dbReference>
<accession>A0A4D6YB40</accession>
<dbReference type="Gene3D" id="3.40.50.12790">
    <property type="entry name" value="FHIPEP family, domain 4"/>
    <property type="match status" value="1"/>
</dbReference>